<evidence type="ECO:0000256" key="1">
    <source>
        <dbReference type="ARBA" id="ARBA00023015"/>
    </source>
</evidence>
<evidence type="ECO:0000313" key="6">
    <source>
        <dbReference type="Proteomes" id="UP000028680"/>
    </source>
</evidence>
<name>A0AAN0RLE1_9RHOB</name>
<dbReference type="InterPro" id="IPR028082">
    <property type="entry name" value="Peripla_BP_I"/>
</dbReference>
<accession>A0AAN0RLE1</accession>
<dbReference type="AlphaFoldDB" id="A0AAN0RLE1"/>
<sequence>MRAGRGAIYATFQRGLRVLEDLSVLGIGDFKGSKEMEPALTTIHFPAEEIGSLAGREMCGLIAQSEGVKATGQLVRRKCQISLAERATCLPARDLRPSDP</sequence>
<dbReference type="KEGG" id="ptp:RCA23_c28290"/>
<organism evidence="5 6">
    <name type="scientific">Planktomarina temperata RCA23</name>
    <dbReference type="NCBI Taxonomy" id="666509"/>
    <lineage>
        <taxon>Bacteria</taxon>
        <taxon>Pseudomonadati</taxon>
        <taxon>Pseudomonadota</taxon>
        <taxon>Alphaproteobacteria</taxon>
        <taxon>Rhodobacterales</taxon>
        <taxon>Paracoccaceae</taxon>
        <taxon>Planktomarina</taxon>
    </lineage>
</organism>
<reference evidence="5 6" key="1">
    <citation type="journal article" date="2014" name="ISME J.">
        <title>Adaptation of an abundant Roseobacter RCA organism to pelagic systems revealed by genomic and transcriptomic analyses.</title>
        <authorList>
            <person name="Voget S."/>
            <person name="Wemheuer B."/>
            <person name="Brinkhoff T."/>
            <person name="Vollmers J."/>
            <person name="Dietrich S."/>
            <person name="Giebel H.A."/>
            <person name="Beardsley C."/>
            <person name="Sardemann C."/>
            <person name="Bakenhus I."/>
            <person name="Billerbeck S."/>
            <person name="Daniel R."/>
            <person name="Simon M."/>
        </authorList>
    </citation>
    <scope>NUCLEOTIDE SEQUENCE [LARGE SCALE GENOMIC DNA]</scope>
    <source>
        <strain evidence="5 6">RCA23</strain>
    </source>
</reference>
<dbReference type="RefSeq" id="WP_044050901.1">
    <property type="nucleotide sequence ID" value="NZ_CP003984.1"/>
</dbReference>
<evidence type="ECO:0000313" key="5">
    <source>
        <dbReference type="EMBL" id="AII88337.1"/>
    </source>
</evidence>
<keyword evidence="6" id="KW-1185">Reference proteome</keyword>
<dbReference type="InterPro" id="IPR046335">
    <property type="entry name" value="LacI/GalR-like_sensor"/>
</dbReference>
<feature type="domain" description="Transcriptional regulator LacI/GalR-like sensor" evidence="4">
    <location>
        <begin position="4"/>
        <end position="76"/>
    </location>
</feature>
<dbReference type="Gene3D" id="3.40.50.2300">
    <property type="match status" value="1"/>
</dbReference>
<dbReference type="Proteomes" id="UP000028680">
    <property type="component" value="Chromosome"/>
</dbReference>
<keyword evidence="3" id="KW-0804">Transcription</keyword>
<dbReference type="SUPFAM" id="SSF53822">
    <property type="entry name" value="Periplasmic binding protein-like I"/>
    <property type="match status" value="1"/>
</dbReference>
<evidence type="ECO:0000256" key="2">
    <source>
        <dbReference type="ARBA" id="ARBA00023125"/>
    </source>
</evidence>
<proteinExistence type="predicted"/>
<evidence type="ECO:0000256" key="3">
    <source>
        <dbReference type="ARBA" id="ARBA00023163"/>
    </source>
</evidence>
<evidence type="ECO:0000259" key="4">
    <source>
        <dbReference type="Pfam" id="PF13377"/>
    </source>
</evidence>
<dbReference type="GO" id="GO:0003677">
    <property type="term" value="F:DNA binding"/>
    <property type="evidence" value="ECO:0007669"/>
    <property type="project" value="UniProtKB-KW"/>
</dbReference>
<gene>
    <name evidence="5" type="ORF">RCA23_c28290</name>
</gene>
<protein>
    <submittedName>
        <fullName evidence="5">Transcriptional regulator, LacI family</fullName>
    </submittedName>
</protein>
<keyword evidence="1" id="KW-0805">Transcription regulation</keyword>
<dbReference type="Pfam" id="PF13377">
    <property type="entry name" value="Peripla_BP_3"/>
    <property type="match status" value="1"/>
</dbReference>
<keyword evidence="2" id="KW-0238">DNA-binding</keyword>
<dbReference type="EMBL" id="CP003984">
    <property type="protein sequence ID" value="AII88337.1"/>
    <property type="molecule type" value="Genomic_DNA"/>
</dbReference>